<reference evidence="2 3" key="1">
    <citation type="submission" date="2024-04" db="EMBL/GenBank/DDBJ databases">
        <authorList>
            <person name="Rising A."/>
            <person name="Reimegard J."/>
            <person name="Sonavane S."/>
            <person name="Akerstrom W."/>
            <person name="Nylinder S."/>
            <person name="Hedman E."/>
            <person name="Kallberg Y."/>
        </authorList>
    </citation>
    <scope>NUCLEOTIDE SEQUENCE [LARGE SCALE GENOMIC DNA]</scope>
</reference>
<keyword evidence="1" id="KW-0812">Transmembrane</keyword>
<sequence length="130" mass="14483">MSGFVFASWLGFGSLFSGHQYKALPLESAGCSNYTNTTDFFRNSKMECSGMNSCSMPLTDNSSSSIFIFYRISFMWIPLISFLFTACVVFVTVLATGWNKNAIPSDSKCLAPVARYLMKKPSENEAFELK</sequence>
<dbReference type="AlphaFoldDB" id="A0AAV2BIJ7"/>
<protein>
    <submittedName>
        <fullName evidence="2">Uncharacterized protein</fullName>
    </submittedName>
</protein>
<organism evidence="2 3">
    <name type="scientific">Larinioides sclopetarius</name>
    <dbReference type="NCBI Taxonomy" id="280406"/>
    <lineage>
        <taxon>Eukaryota</taxon>
        <taxon>Metazoa</taxon>
        <taxon>Ecdysozoa</taxon>
        <taxon>Arthropoda</taxon>
        <taxon>Chelicerata</taxon>
        <taxon>Arachnida</taxon>
        <taxon>Araneae</taxon>
        <taxon>Araneomorphae</taxon>
        <taxon>Entelegynae</taxon>
        <taxon>Araneoidea</taxon>
        <taxon>Araneidae</taxon>
        <taxon>Larinioides</taxon>
    </lineage>
</organism>
<dbReference type="Proteomes" id="UP001497382">
    <property type="component" value="Unassembled WGS sequence"/>
</dbReference>
<gene>
    <name evidence="2" type="ORF">LARSCL_LOCUS19446</name>
</gene>
<dbReference type="EMBL" id="CAXIEN010000378">
    <property type="protein sequence ID" value="CAL1295749.1"/>
    <property type="molecule type" value="Genomic_DNA"/>
</dbReference>
<name>A0AAV2BIJ7_9ARAC</name>
<evidence type="ECO:0000256" key="1">
    <source>
        <dbReference type="SAM" id="Phobius"/>
    </source>
</evidence>
<accession>A0AAV2BIJ7</accession>
<keyword evidence="1" id="KW-1133">Transmembrane helix</keyword>
<comment type="caution">
    <text evidence="2">The sequence shown here is derived from an EMBL/GenBank/DDBJ whole genome shotgun (WGS) entry which is preliminary data.</text>
</comment>
<proteinExistence type="predicted"/>
<keyword evidence="3" id="KW-1185">Reference proteome</keyword>
<evidence type="ECO:0000313" key="3">
    <source>
        <dbReference type="Proteomes" id="UP001497382"/>
    </source>
</evidence>
<feature type="transmembrane region" description="Helical" evidence="1">
    <location>
        <begin position="68"/>
        <end position="95"/>
    </location>
</feature>
<evidence type="ECO:0000313" key="2">
    <source>
        <dbReference type="EMBL" id="CAL1295749.1"/>
    </source>
</evidence>
<keyword evidence="1" id="KW-0472">Membrane</keyword>